<comment type="caution">
    <text evidence="1">The sequence shown here is derived from an EMBL/GenBank/DDBJ whole genome shotgun (WGS) entry which is preliminary data.</text>
</comment>
<organism evidence="1 2">
    <name type="scientific">Austropuccinia psidii MF-1</name>
    <dbReference type="NCBI Taxonomy" id="1389203"/>
    <lineage>
        <taxon>Eukaryota</taxon>
        <taxon>Fungi</taxon>
        <taxon>Dikarya</taxon>
        <taxon>Basidiomycota</taxon>
        <taxon>Pucciniomycotina</taxon>
        <taxon>Pucciniomycetes</taxon>
        <taxon>Pucciniales</taxon>
        <taxon>Sphaerophragmiaceae</taxon>
        <taxon>Austropuccinia</taxon>
    </lineage>
</organism>
<evidence type="ECO:0008006" key="3">
    <source>
        <dbReference type="Google" id="ProtNLM"/>
    </source>
</evidence>
<sequence length="431" mass="49379">MEKQKLPTELYLQVFETVEHEIPEKLDEPGSLLYWCLEFSVLNETWVERLERQKRAWNESAPPLCQIDRCSRSVMLRRLKAFSGLPTLQNFETSGPSQAVSLAMPATAFYNHRRLLVFSEEQVPWDTWEFVISKSQTWESLTFDFNLQVGNMIAVHQALSSINLPNLERLTFRAASHQHWLDDLVVRRLAKAAPNLQHLTIFHLLGTTLPAGFKSETTCSLKSLHLRGLRRCNRGNLQALLSKSHHSLQELTVVLDSPPQRAGRGQRFYRGIGATDLQASFASCLEIRILRVADRVAKLLDYESLQTRELDPPNNPLGFILDNMVRTLPRLEVLAVWGGIFSMELFENLKVSGCRLKVLSIENYPHFPIWGFLRHLKENEALSNLETLSIGLDLLSTDETSLLSLVCSQCNIKLQFLLQFESYEYVILEDE</sequence>
<dbReference type="SUPFAM" id="SSF52047">
    <property type="entry name" value="RNI-like"/>
    <property type="match status" value="1"/>
</dbReference>
<evidence type="ECO:0000313" key="1">
    <source>
        <dbReference type="EMBL" id="MBW0525840.1"/>
    </source>
</evidence>
<dbReference type="AlphaFoldDB" id="A0A9Q3EMF9"/>
<gene>
    <name evidence="1" type="ORF">O181_065555</name>
</gene>
<reference evidence="1" key="1">
    <citation type="submission" date="2021-03" db="EMBL/GenBank/DDBJ databases">
        <title>Draft genome sequence of rust myrtle Austropuccinia psidii MF-1, a brazilian biotype.</title>
        <authorList>
            <person name="Quecine M.C."/>
            <person name="Pachon D.M.R."/>
            <person name="Bonatelli M.L."/>
            <person name="Correr F.H."/>
            <person name="Franceschini L.M."/>
            <person name="Leite T.F."/>
            <person name="Margarido G.R.A."/>
            <person name="Almeida C.A."/>
            <person name="Ferrarezi J.A."/>
            <person name="Labate C.A."/>
        </authorList>
    </citation>
    <scope>NUCLEOTIDE SEQUENCE</scope>
    <source>
        <strain evidence="1">MF-1</strain>
    </source>
</reference>
<protein>
    <recommendedName>
        <fullName evidence="3">F-box domain-containing protein</fullName>
    </recommendedName>
</protein>
<dbReference type="OrthoDB" id="2496293at2759"/>
<dbReference type="EMBL" id="AVOT02032112">
    <property type="protein sequence ID" value="MBW0525840.1"/>
    <property type="molecule type" value="Genomic_DNA"/>
</dbReference>
<dbReference type="Proteomes" id="UP000765509">
    <property type="component" value="Unassembled WGS sequence"/>
</dbReference>
<proteinExistence type="predicted"/>
<dbReference type="InterPro" id="IPR032675">
    <property type="entry name" value="LRR_dom_sf"/>
</dbReference>
<name>A0A9Q3EMF9_9BASI</name>
<keyword evidence="2" id="KW-1185">Reference proteome</keyword>
<dbReference type="Gene3D" id="3.80.10.10">
    <property type="entry name" value="Ribonuclease Inhibitor"/>
    <property type="match status" value="1"/>
</dbReference>
<evidence type="ECO:0000313" key="2">
    <source>
        <dbReference type="Proteomes" id="UP000765509"/>
    </source>
</evidence>
<accession>A0A9Q3EMF9</accession>